<evidence type="ECO:0000313" key="3">
    <source>
        <dbReference type="Proteomes" id="UP000077856"/>
    </source>
</evidence>
<dbReference type="GO" id="GO:0005975">
    <property type="term" value="P:carbohydrate metabolic process"/>
    <property type="evidence" value="ECO:0007669"/>
    <property type="project" value="InterPro"/>
</dbReference>
<dbReference type="SUPFAM" id="SSF88713">
    <property type="entry name" value="Glycoside hydrolase/deacetylase"/>
    <property type="match status" value="1"/>
</dbReference>
<dbReference type="Pfam" id="PF01522">
    <property type="entry name" value="Polysacc_deac_1"/>
    <property type="match status" value="1"/>
</dbReference>
<dbReference type="PROSITE" id="PS51677">
    <property type="entry name" value="NODB"/>
    <property type="match status" value="1"/>
</dbReference>
<dbReference type="RefSeq" id="WP_009335898.1">
    <property type="nucleotide sequence ID" value="NZ_CP015506.1"/>
</dbReference>
<name>A0A160M6J8_9BACI</name>
<dbReference type="CDD" id="cd10959">
    <property type="entry name" value="CE4_NodB_like_3"/>
    <property type="match status" value="1"/>
</dbReference>
<proteinExistence type="predicted"/>
<dbReference type="Proteomes" id="UP000077856">
    <property type="component" value="Chromosome"/>
</dbReference>
<reference evidence="2 3" key="1">
    <citation type="submission" date="2016-04" db="EMBL/GenBank/DDBJ databases">
        <title>Complete genome sequence of Bacillus oceanisediminis strain 2691.</title>
        <authorList>
            <person name="Jeong H."/>
            <person name="Kim H.J."/>
            <person name="Lee D.-W."/>
        </authorList>
    </citation>
    <scope>NUCLEOTIDE SEQUENCE [LARGE SCALE GENOMIC DNA]</scope>
    <source>
        <strain evidence="2 3">2691</strain>
    </source>
</reference>
<accession>A0A160M6J8</accession>
<dbReference type="EMBL" id="CP015506">
    <property type="protein sequence ID" value="AND38022.1"/>
    <property type="molecule type" value="Genomic_DNA"/>
</dbReference>
<dbReference type="PANTHER" id="PTHR10587">
    <property type="entry name" value="GLYCOSYL TRANSFERASE-RELATED"/>
    <property type="match status" value="1"/>
</dbReference>
<gene>
    <name evidence="2" type="ORF">A361_02300</name>
</gene>
<sequence>MIYFFTAALIIFISYAVLPTVLIRSLNWGIVKEITEPNSIALTFDDGPDPQYTARLLDVLKKHEAKAAFFVVGEKAAKHPLLLKRMQADGHTIGIHHYRHVSSWILSPGSLKKQLEQTKQVIEETINEEVYFYRPPWGHFNLFTLWMARKYKIIMWSGIFKDWKIQHIRNTLSKSLAKETVPGRIFLLHDSGETLGADSNAPEYMIGHLDQYLQQSALKGIHFVSLKEGYQGHRT</sequence>
<protein>
    <submittedName>
        <fullName evidence="2">Polysaccharide deacetylase</fullName>
    </submittedName>
</protein>
<dbReference type="GO" id="GO:0016810">
    <property type="term" value="F:hydrolase activity, acting on carbon-nitrogen (but not peptide) bonds"/>
    <property type="evidence" value="ECO:0007669"/>
    <property type="project" value="InterPro"/>
</dbReference>
<dbReference type="STRING" id="1196031.A361_02300"/>
<evidence type="ECO:0000313" key="2">
    <source>
        <dbReference type="EMBL" id="AND38022.1"/>
    </source>
</evidence>
<organism evidence="2 3">
    <name type="scientific">Cytobacillus oceanisediminis 2691</name>
    <dbReference type="NCBI Taxonomy" id="1196031"/>
    <lineage>
        <taxon>Bacteria</taxon>
        <taxon>Bacillati</taxon>
        <taxon>Bacillota</taxon>
        <taxon>Bacilli</taxon>
        <taxon>Bacillales</taxon>
        <taxon>Bacillaceae</taxon>
        <taxon>Cytobacillus</taxon>
    </lineage>
</organism>
<dbReference type="eggNOG" id="COG0726">
    <property type="taxonomic scope" value="Bacteria"/>
</dbReference>
<dbReference type="AlphaFoldDB" id="A0A160M6J8"/>
<dbReference type="KEGG" id="bon:A361_02300"/>
<dbReference type="Gene3D" id="3.20.20.370">
    <property type="entry name" value="Glycoside hydrolase/deacetylase"/>
    <property type="match status" value="1"/>
</dbReference>
<dbReference type="InterPro" id="IPR050248">
    <property type="entry name" value="Polysacc_deacetylase_ArnD"/>
</dbReference>
<dbReference type="InterPro" id="IPR011330">
    <property type="entry name" value="Glyco_hydro/deAcase_b/a-brl"/>
</dbReference>
<feature type="domain" description="NodB homology" evidence="1">
    <location>
        <begin position="38"/>
        <end position="224"/>
    </location>
</feature>
<evidence type="ECO:0000259" key="1">
    <source>
        <dbReference type="PROSITE" id="PS51677"/>
    </source>
</evidence>
<dbReference type="PANTHER" id="PTHR10587:SF137">
    <property type="entry name" value="4-DEOXY-4-FORMAMIDO-L-ARABINOSE-PHOSPHOUNDECAPRENOL DEFORMYLASE ARND-RELATED"/>
    <property type="match status" value="1"/>
</dbReference>
<dbReference type="InterPro" id="IPR002509">
    <property type="entry name" value="NODB_dom"/>
</dbReference>